<proteinExistence type="predicted"/>
<feature type="signal peptide" evidence="1">
    <location>
        <begin position="1"/>
        <end position="20"/>
    </location>
</feature>
<accession>A0A840A1K9</accession>
<evidence type="ECO:0000256" key="1">
    <source>
        <dbReference type="SAM" id="SignalP"/>
    </source>
</evidence>
<feature type="chain" id="PRO_5032360839" evidence="1">
    <location>
        <begin position="21"/>
        <end position="175"/>
    </location>
</feature>
<comment type="caution">
    <text evidence="2">The sequence shown here is derived from an EMBL/GenBank/DDBJ whole genome shotgun (WGS) entry which is preliminary data.</text>
</comment>
<evidence type="ECO:0000313" key="2">
    <source>
        <dbReference type="EMBL" id="MBB3891879.1"/>
    </source>
</evidence>
<dbReference type="RefSeq" id="WP_183773378.1">
    <property type="nucleotide sequence ID" value="NZ_JACIDK010000003.1"/>
</dbReference>
<organism evidence="2 3">
    <name type="scientific">Phenylobacterium haematophilum</name>
    <dbReference type="NCBI Taxonomy" id="98513"/>
    <lineage>
        <taxon>Bacteria</taxon>
        <taxon>Pseudomonadati</taxon>
        <taxon>Pseudomonadota</taxon>
        <taxon>Alphaproteobacteria</taxon>
        <taxon>Caulobacterales</taxon>
        <taxon>Caulobacteraceae</taxon>
        <taxon>Phenylobacterium</taxon>
    </lineage>
</organism>
<keyword evidence="1" id="KW-0732">Signal</keyword>
<keyword evidence="3" id="KW-1185">Reference proteome</keyword>
<dbReference type="Proteomes" id="UP000530564">
    <property type="component" value="Unassembled WGS sequence"/>
</dbReference>
<gene>
    <name evidence="2" type="ORF">GGQ61_002607</name>
</gene>
<evidence type="ECO:0000313" key="3">
    <source>
        <dbReference type="Proteomes" id="UP000530564"/>
    </source>
</evidence>
<dbReference type="AlphaFoldDB" id="A0A840A1K9"/>
<name>A0A840A1K9_9CAUL</name>
<sequence>MRLVAIAALGAWLAAGTAQAQLPTIPVEALTAAGLDPHTKVDGGLVQVMTGQRAVIRLDDAGQPTLDDVEVGRVGMASADGKETYKGAGAGKLAFALDASVEKRQSVLKIWNGLTRPVAYEAEITALRGGKLMKRMSTICTVPAGAVGYEVWPDPVISVTLSKFAETPADQHVCQ</sequence>
<protein>
    <submittedName>
        <fullName evidence="2">Uncharacterized protein</fullName>
    </submittedName>
</protein>
<reference evidence="2 3" key="1">
    <citation type="submission" date="2020-08" db="EMBL/GenBank/DDBJ databases">
        <title>Genomic Encyclopedia of Type Strains, Phase IV (KMG-IV): sequencing the most valuable type-strain genomes for metagenomic binning, comparative biology and taxonomic classification.</title>
        <authorList>
            <person name="Goeker M."/>
        </authorList>
    </citation>
    <scope>NUCLEOTIDE SEQUENCE [LARGE SCALE GENOMIC DNA]</scope>
    <source>
        <strain evidence="2 3">DSM 21793</strain>
    </source>
</reference>
<dbReference type="EMBL" id="JACIDK010000003">
    <property type="protein sequence ID" value="MBB3891879.1"/>
    <property type="molecule type" value="Genomic_DNA"/>
</dbReference>